<accession>A0A853KYV9</accession>
<reference evidence="2 3" key="1">
    <citation type="submission" date="2014-07" db="EMBL/GenBank/DDBJ databases">
        <title>Draft genome sequence of Thalassospira tepidiphila 1-1B.</title>
        <authorList>
            <person name="Lai Q."/>
            <person name="Shao Z."/>
        </authorList>
    </citation>
    <scope>NUCLEOTIDE SEQUENCE [LARGE SCALE GENOMIC DNA]</scope>
    <source>
        <strain evidence="2 3">MCCC 1A03514</strain>
    </source>
</reference>
<dbReference type="InterPro" id="IPR009506">
    <property type="entry name" value="YjiS-like"/>
</dbReference>
<name>A0A853KYV9_9PROT</name>
<gene>
    <name evidence="2" type="ORF">TH4_14340</name>
</gene>
<sequence length="80" mass="9208">MAYSLSPAPSAVERPPKASIRTFITTLVSRLNDLSNRFARLLAVREERRMLLRMSDQQLADIGITRAQAEEEYRQSFPLR</sequence>
<comment type="caution">
    <text evidence="2">The sequence shown here is derived from an EMBL/GenBank/DDBJ whole genome shotgun (WGS) entry which is preliminary data.</text>
</comment>
<dbReference type="Pfam" id="PF06568">
    <property type="entry name" value="YjiS-like"/>
    <property type="match status" value="1"/>
</dbReference>
<evidence type="ECO:0000313" key="3">
    <source>
        <dbReference type="Proteomes" id="UP000094009"/>
    </source>
</evidence>
<dbReference type="RefSeq" id="WP_008890563.1">
    <property type="nucleotide sequence ID" value="NZ_JPVZ01000006.1"/>
</dbReference>
<feature type="domain" description="YjiS-like" evidence="1">
    <location>
        <begin position="37"/>
        <end position="70"/>
    </location>
</feature>
<evidence type="ECO:0000259" key="1">
    <source>
        <dbReference type="Pfam" id="PF06568"/>
    </source>
</evidence>
<protein>
    <recommendedName>
        <fullName evidence="1">YjiS-like domain-containing protein</fullName>
    </recommendedName>
</protein>
<dbReference type="Proteomes" id="UP000094009">
    <property type="component" value="Unassembled WGS sequence"/>
</dbReference>
<organism evidence="2 3">
    <name type="scientific">Thalassospira tepidiphila MCCC 1A03514</name>
    <dbReference type="NCBI Taxonomy" id="1177930"/>
    <lineage>
        <taxon>Bacteria</taxon>
        <taxon>Pseudomonadati</taxon>
        <taxon>Pseudomonadota</taxon>
        <taxon>Alphaproteobacteria</taxon>
        <taxon>Rhodospirillales</taxon>
        <taxon>Thalassospiraceae</taxon>
        <taxon>Thalassospira</taxon>
    </lineage>
</organism>
<dbReference type="AlphaFoldDB" id="A0A853KYV9"/>
<dbReference type="EMBL" id="JPVZ01000006">
    <property type="protein sequence ID" value="OAZ09042.1"/>
    <property type="molecule type" value="Genomic_DNA"/>
</dbReference>
<evidence type="ECO:0000313" key="2">
    <source>
        <dbReference type="EMBL" id="OAZ09042.1"/>
    </source>
</evidence>
<proteinExistence type="predicted"/>